<accession>G0UW98</accession>
<dbReference type="InterPro" id="IPR012340">
    <property type="entry name" value="NA-bd_OB-fold"/>
</dbReference>
<protein>
    <submittedName>
        <fullName evidence="1">Uncharacterized protein TCIL3000_10_4270</fullName>
    </submittedName>
</protein>
<name>G0UW98_TRYCI</name>
<gene>
    <name evidence="1" type="ORF">TCIL3000_10_4270</name>
</gene>
<dbReference type="Gene3D" id="2.40.50.140">
    <property type="entry name" value="Nucleic acid-binding proteins"/>
    <property type="match status" value="1"/>
</dbReference>
<reference evidence="1" key="1">
    <citation type="journal article" date="2012" name="Proc. Natl. Acad. Sci. U.S.A.">
        <title>Antigenic diversity is generated by distinct evolutionary mechanisms in African trypanosome species.</title>
        <authorList>
            <person name="Jackson A.P."/>
            <person name="Berry A."/>
            <person name="Aslett M."/>
            <person name="Allison H.C."/>
            <person name="Burton P."/>
            <person name="Vavrova-Anderson J."/>
            <person name="Brown R."/>
            <person name="Browne H."/>
            <person name="Corton N."/>
            <person name="Hauser H."/>
            <person name="Gamble J."/>
            <person name="Gilderthorp R."/>
            <person name="Marcello L."/>
            <person name="McQuillan J."/>
            <person name="Otto T.D."/>
            <person name="Quail M.A."/>
            <person name="Sanders M.J."/>
            <person name="van Tonder A."/>
            <person name="Ginger M.L."/>
            <person name="Field M.C."/>
            <person name="Barry J.D."/>
            <person name="Hertz-Fowler C."/>
            <person name="Berriman M."/>
        </authorList>
    </citation>
    <scope>NUCLEOTIDE SEQUENCE</scope>
    <source>
        <strain evidence="1">IL3000</strain>
    </source>
</reference>
<dbReference type="CDD" id="cd23513">
    <property type="entry name" value="KREPA4"/>
    <property type="match status" value="1"/>
</dbReference>
<dbReference type="EMBL" id="HE575323">
    <property type="protein sequence ID" value="CCC93664.1"/>
    <property type="molecule type" value="Genomic_DNA"/>
</dbReference>
<sequence length="228" mass="24782">MAVRACRPLLKAALQPIRQAVGVAYAAGFLSTSGIAHAEGNTTGQCGLDRTVFVADPRVGRLELSNVGRMSTEVGNGENNSKNSGERERERIRFASNCAEGPFVGVSSSATSCANIEGIVRRVEMGYAGLDVVLQLILEVEEPAAVGDQLLHLPLAVRWRPGSDAKRELVDAWCHEMERFVGRRVLACGRLQIEECFEPDTKQLYKTPCLVLPSTPSLQTISLWAVEM</sequence>
<organism evidence="1">
    <name type="scientific">Trypanosoma congolense (strain IL3000)</name>
    <dbReference type="NCBI Taxonomy" id="1068625"/>
    <lineage>
        <taxon>Eukaryota</taxon>
        <taxon>Discoba</taxon>
        <taxon>Euglenozoa</taxon>
        <taxon>Kinetoplastea</taxon>
        <taxon>Metakinetoplastina</taxon>
        <taxon>Trypanosomatida</taxon>
        <taxon>Trypanosomatidae</taxon>
        <taxon>Trypanosoma</taxon>
        <taxon>Nannomonas</taxon>
    </lineage>
</organism>
<proteinExistence type="predicted"/>
<evidence type="ECO:0000313" key="1">
    <source>
        <dbReference type="EMBL" id="CCC93664.1"/>
    </source>
</evidence>
<dbReference type="VEuPathDB" id="TriTrypDB:TcIL3000_10_4270"/>
<dbReference type="AlphaFoldDB" id="G0UW98"/>